<dbReference type="GO" id="GO:0016887">
    <property type="term" value="F:ATP hydrolysis activity"/>
    <property type="evidence" value="ECO:0007669"/>
    <property type="project" value="InterPro"/>
</dbReference>
<dbReference type="SUPFAM" id="SSF52540">
    <property type="entry name" value="P-loop containing nucleoside triphosphate hydrolases"/>
    <property type="match status" value="1"/>
</dbReference>
<dbReference type="PANTHER" id="PTHR43581">
    <property type="entry name" value="ATP/GTP PHOSPHATASE"/>
    <property type="match status" value="1"/>
</dbReference>
<evidence type="ECO:0000259" key="1">
    <source>
        <dbReference type="Pfam" id="PF13304"/>
    </source>
</evidence>
<dbReference type="InterPro" id="IPR003959">
    <property type="entry name" value="ATPase_AAA_core"/>
</dbReference>
<organism evidence="3 4">
    <name type="scientific">Cellulomonas soli</name>
    <dbReference type="NCBI Taxonomy" id="931535"/>
    <lineage>
        <taxon>Bacteria</taxon>
        <taxon>Bacillati</taxon>
        <taxon>Actinomycetota</taxon>
        <taxon>Actinomycetes</taxon>
        <taxon>Micrococcales</taxon>
        <taxon>Cellulomonadaceae</taxon>
        <taxon>Cellulomonas</taxon>
    </lineage>
</organism>
<dbReference type="OrthoDB" id="3237462at2"/>
<dbReference type="InterPro" id="IPR051396">
    <property type="entry name" value="Bact_Antivir_Def_Nuclease"/>
</dbReference>
<keyword evidence="4" id="KW-1185">Reference proteome</keyword>
<dbReference type="InterPro" id="IPR034139">
    <property type="entry name" value="TOPRIM_OLD"/>
</dbReference>
<sequence>MLERAVPRRLGIGEALSKLQGTSSKVRLSRLKIEKFRAIGSADIEFGEMVALVGQNGAGKSSVLRALNAFFNFERERGDFEARRHDFTKTSQSVIEVTLTGLFGADLPTVEQGGDEVRARLKFRRQEKWECWSEGRWQAMPQGFHEALRKHFTFALVPVRRDHQVAHDPAGGLLERAVEEWVTNHSQRDRRSPQIAQVASTLQKRSLAGLERQLQKIAPFSGPFRFELKYTTPPDYRLLLQNLALTVCEGGQSIPLSDSGSGTQSMAVFALYAYLAELESTTYLLGFEEPEQNLHPQAQQQLMRNLARLGLQVVFTTHSPTIVDLLDHDDVVLCRRVPGKSRDLEIQISQIRDDFFAERGLDREKYYKFHRRRNSDFLFADYVVVTESPIDALVVEQVMSDAGVEPGENGISFVALDGVEAIPYMYHLLKQLGIGAAYVVDKDYFLPYRTANRRKDSLDSRGYPQYSEVPKSRTLLDDLFPKRAARDAVVRQLHSNHTEAMRTLKEVGFFCFRFAIEIDLVAAAAPRERLYDHFRISLQDRTESALLVDRAGALKSQEALLKAIAGLDSRQLPVSFKCIRRELPRLAGATRVAERR</sequence>
<dbReference type="AlphaFoldDB" id="A0A512PII8"/>
<evidence type="ECO:0000313" key="4">
    <source>
        <dbReference type="Proteomes" id="UP000321798"/>
    </source>
</evidence>
<reference evidence="3 4" key="1">
    <citation type="submission" date="2019-07" db="EMBL/GenBank/DDBJ databases">
        <title>Whole genome shotgun sequence of Cellulomonas soli NBRC 109434.</title>
        <authorList>
            <person name="Hosoyama A."/>
            <person name="Uohara A."/>
            <person name="Ohji S."/>
            <person name="Ichikawa N."/>
        </authorList>
    </citation>
    <scope>NUCLEOTIDE SEQUENCE [LARGE SCALE GENOMIC DNA]</scope>
    <source>
        <strain evidence="3 4">NBRC 109434</strain>
    </source>
</reference>
<dbReference type="Gene3D" id="3.40.50.300">
    <property type="entry name" value="P-loop containing nucleotide triphosphate hydrolases"/>
    <property type="match status" value="2"/>
</dbReference>
<dbReference type="PANTHER" id="PTHR43581:SF4">
    <property type="entry name" value="ATP_GTP PHOSPHATASE"/>
    <property type="match status" value="1"/>
</dbReference>
<gene>
    <name evidence="3" type="ORF">CSO01_37340</name>
</gene>
<name>A0A512PII8_9CELL</name>
<dbReference type="Pfam" id="PF20469">
    <property type="entry name" value="OLD-like_TOPRIM"/>
    <property type="match status" value="1"/>
</dbReference>
<dbReference type="Proteomes" id="UP000321798">
    <property type="component" value="Unassembled WGS sequence"/>
</dbReference>
<evidence type="ECO:0000313" key="3">
    <source>
        <dbReference type="EMBL" id="GEP71019.1"/>
    </source>
</evidence>
<dbReference type="GO" id="GO:0005524">
    <property type="term" value="F:ATP binding"/>
    <property type="evidence" value="ECO:0007669"/>
    <property type="project" value="InterPro"/>
</dbReference>
<accession>A0A512PII8</accession>
<protein>
    <recommendedName>
        <fullName evidence="5">ATPase AAA-type core domain-containing protein</fullName>
    </recommendedName>
</protein>
<evidence type="ECO:0000259" key="2">
    <source>
        <dbReference type="Pfam" id="PF20469"/>
    </source>
</evidence>
<evidence type="ECO:0008006" key="5">
    <source>
        <dbReference type="Google" id="ProtNLM"/>
    </source>
</evidence>
<dbReference type="EMBL" id="BKAL01000021">
    <property type="protein sequence ID" value="GEP71019.1"/>
    <property type="molecule type" value="Genomic_DNA"/>
</dbReference>
<dbReference type="Pfam" id="PF13304">
    <property type="entry name" value="AAA_21"/>
    <property type="match status" value="1"/>
</dbReference>
<feature type="domain" description="OLD protein-like TOPRIM" evidence="2">
    <location>
        <begin position="378"/>
        <end position="443"/>
    </location>
</feature>
<dbReference type="InterPro" id="IPR027417">
    <property type="entry name" value="P-loop_NTPase"/>
</dbReference>
<proteinExistence type="predicted"/>
<feature type="domain" description="ATPase AAA-type core" evidence="1">
    <location>
        <begin position="50"/>
        <end position="324"/>
    </location>
</feature>
<comment type="caution">
    <text evidence="3">The sequence shown here is derived from an EMBL/GenBank/DDBJ whole genome shotgun (WGS) entry which is preliminary data.</text>
</comment>